<dbReference type="InterPro" id="IPR006735">
    <property type="entry name" value="Rtf2"/>
</dbReference>
<comment type="caution">
    <text evidence="5">The sequence shown here is derived from an EMBL/GenBank/DDBJ whole genome shotgun (WGS) entry which is preliminary data.</text>
</comment>
<feature type="region of interest" description="Disordered" evidence="4">
    <location>
        <begin position="179"/>
        <end position="254"/>
    </location>
</feature>
<evidence type="ECO:0000313" key="5">
    <source>
        <dbReference type="EMBL" id="KAL3405617.1"/>
    </source>
</evidence>
<name>A0ABD2XK83_9HYME</name>
<evidence type="ECO:0000256" key="3">
    <source>
        <dbReference type="ARBA" id="ARBA00030367"/>
    </source>
</evidence>
<organism evidence="5 6">
    <name type="scientific">Trichogramma kaykai</name>
    <dbReference type="NCBI Taxonomy" id="54128"/>
    <lineage>
        <taxon>Eukaryota</taxon>
        <taxon>Metazoa</taxon>
        <taxon>Ecdysozoa</taxon>
        <taxon>Arthropoda</taxon>
        <taxon>Hexapoda</taxon>
        <taxon>Insecta</taxon>
        <taxon>Pterygota</taxon>
        <taxon>Neoptera</taxon>
        <taxon>Endopterygota</taxon>
        <taxon>Hymenoptera</taxon>
        <taxon>Apocrita</taxon>
        <taxon>Proctotrupomorpha</taxon>
        <taxon>Chalcidoidea</taxon>
        <taxon>Trichogrammatidae</taxon>
        <taxon>Trichogramma</taxon>
    </lineage>
</organism>
<evidence type="ECO:0000256" key="4">
    <source>
        <dbReference type="SAM" id="MobiDB-lite"/>
    </source>
</evidence>
<feature type="compositionally biased region" description="Basic and acidic residues" evidence="4">
    <location>
        <begin position="195"/>
        <end position="227"/>
    </location>
</feature>
<accession>A0ABD2XK83</accession>
<proteinExistence type="inferred from homology"/>
<sequence>MGCDGGTIPRRDELVRIKKKPEQKDKDAELHYRWKNCSIKQLPLQKPIVACGLGRLYSKEAVIEGLLDRSMLPESATHIKNLKDIKALELTENPAYKGEDLIKGGNKDNGSSQFICPVTGLEMNGKHKFCFLWQCGCVMSERALKEIKGNNCHKCSATFVDDDIVVLNPDDEDLTKMMENLESRRKSKSKKRKNIKEEKSEVKEETGEPSQKKKDKKDKSTSSDSKKVMPARSQAKVPKDPKMHKMSGDYSVAQDPNVSEVVKSLFTTHKSEKEQTRAHWVTFNPFYN</sequence>
<protein>
    <recommendedName>
        <fullName evidence="2">Replication termination factor 2</fullName>
    </recommendedName>
    <alternativeName>
        <fullName evidence="3">Replication termination factor 2 domain-containing protein 1</fullName>
    </alternativeName>
</protein>
<feature type="compositionally biased region" description="Basic residues" evidence="4">
    <location>
        <begin position="185"/>
        <end position="194"/>
    </location>
</feature>
<dbReference type="InterPro" id="IPR027799">
    <property type="entry name" value="Rtf2_RING-finger"/>
</dbReference>
<dbReference type="Pfam" id="PF04641">
    <property type="entry name" value="Rtf2"/>
    <property type="match status" value="1"/>
</dbReference>
<comment type="similarity">
    <text evidence="1">Belongs to the rtf2 family.</text>
</comment>
<dbReference type="PANTHER" id="PTHR12775:SF0">
    <property type="entry name" value="REPLICATION TERMINATION FACTOR 2"/>
    <property type="match status" value="1"/>
</dbReference>
<reference evidence="5 6" key="1">
    <citation type="journal article" date="2024" name="bioRxiv">
        <title>A reference genome for Trichogramma kaykai: A tiny desert-dwelling parasitoid wasp with competing sex-ratio distorters.</title>
        <authorList>
            <person name="Culotta J."/>
            <person name="Lindsey A.R."/>
        </authorList>
    </citation>
    <scope>NUCLEOTIDE SEQUENCE [LARGE SCALE GENOMIC DNA]</scope>
    <source>
        <strain evidence="5 6">KSX58</strain>
    </source>
</reference>
<feature type="compositionally biased region" description="Basic and acidic residues" evidence="4">
    <location>
        <begin position="237"/>
        <end position="247"/>
    </location>
</feature>
<keyword evidence="6" id="KW-1185">Reference proteome</keyword>
<evidence type="ECO:0000313" key="6">
    <source>
        <dbReference type="Proteomes" id="UP001627154"/>
    </source>
</evidence>
<dbReference type="EMBL" id="JBJJXI010000020">
    <property type="protein sequence ID" value="KAL3405617.1"/>
    <property type="molecule type" value="Genomic_DNA"/>
</dbReference>
<dbReference type="Proteomes" id="UP001627154">
    <property type="component" value="Unassembled WGS sequence"/>
</dbReference>
<evidence type="ECO:0000256" key="2">
    <source>
        <dbReference type="ARBA" id="ARBA00015157"/>
    </source>
</evidence>
<evidence type="ECO:0000256" key="1">
    <source>
        <dbReference type="ARBA" id="ARBA00009885"/>
    </source>
</evidence>
<dbReference type="PANTHER" id="PTHR12775">
    <property type="entry name" value="PROTEIN C20ORF43 HOMOLOG"/>
    <property type="match status" value="1"/>
</dbReference>
<gene>
    <name evidence="5" type="ORF">TKK_001990</name>
</gene>
<dbReference type="AlphaFoldDB" id="A0ABD2XK83"/>
<dbReference type="CDD" id="cd16653">
    <property type="entry name" value="RING-like_Rtf2"/>
    <property type="match status" value="1"/>
</dbReference>